<gene>
    <name evidence="2" type="ORF">TPR58_00680</name>
</gene>
<accession>A0ABV0B3M2</accession>
<keyword evidence="1" id="KW-0520">NAD</keyword>
<evidence type="ECO:0000313" key="2">
    <source>
        <dbReference type="EMBL" id="MEN3745663.1"/>
    </source>
</evidence>
<dbReference type="RefSeq" id="WP_346244675.1">
    <property type="nucleotide sequence ID" value="NZ_JBDIZK010000001.1"/>
</dbReference>
<evidence type="ECO:0000256" key="1">
    <source>
        <dbReference type="ARBA" id="ARBA00023027"/>
    </source>
</evidence>
<comment type="caution">
    <text evidence="2">The sequence shown here is derived from an EMBL/GenBank/DDBJ whole genome shotgun (WGS) entry which is preliminary data.</text>
</comment>
<dbReference type="InterPro" id="IPR036291">
    <property type="entry name" value="NAD(P)-bd_dom_sf"/>
</dbReference>
<evidence type="ECO:0000313" key="3">
    <source>
        <dbReference type="Proteomes" id="UP001427805"/>
    </source>
</evidence>
<protein>
    <submittedName>
        <fullName evidence="2">NAD(P)-dependent oxidoreductase</fullName>
    </submittedName>
</protein>
<reference evidence="2 3" key="1">
    <citation type="submission" date="2024-05" db="EMBL/GenBank/DDBJ databases">
        <title>Sphingomonas sp. HF-S3 16S ribosomal RNA gene Genome sequencing and assembly.</title>
        <authorList>
            <person name="Lee H."/>
        </authorList>
    </citation>
    <scope>NUCLEOTIDE SEQUENCE [LARGE SCALE GENOMIC DNA]</scope>
    <source>
        <strain evidence="2 3">HF-S3</strain>
    </source>
</reference>
<sequence>MPGTLFLFGRTGYTATRLADALRTQGWRVTGTTRDSFAGRESDLAAATHILSSVPPGETDPVLDAYRDTLAAGRAWLGYLSSTGVYGDVQGAWVDESAPTGTGRRTARAAADAEWLALGARVFRLPGIYGPGRSPLDRIPAQRVVKPGQKFSRVHVDDIVSGVLAALDAPAGAYNLADDLPAPQHEVIGYACALLGRPLPPLVPIEQAELSPAAQGFWRENRRVANGKAKRLLGWRPRYPDYRLGLRALSATTSPASTSTAPATASSDQR</sequence>
<name>A0ABV0B3M2_9SPHN</name>
<dbReference type="EMBL" id="JBDIZK010000001">
    <property type="protein sequence ID" value="MEN3745663.1"/>
    <property type="molecule type" value="Genomic_DNA"/>
</dbReference>
<proteinExistence type="predicted"/>
<dbReference type="Gene3D" id="3.40.50.720">
    <property type="entry name" value="NAD(P)-binding Rossmann-like Domain"/>
    <property type="match status" value="1"/>
</dbReference>
<dbReference type="SUPFAM" id="SSF51735">
    <property type="entry name" value="NAD(P)-binding Rossmann-fold domains"/>
    <property type="match status" value="1"/>
</dbReference>
<dbReference type="PANTHER" id="PTHR43574">
    <property type="entry name" value="EPIMERASE-RELATED"/>
    <property type="match status" value="1"/>
</dbReference>
<keyword evidence="3" id="KW-1185">Reference proteome</keyword>
<dbReference type="Proteomes" id="UP001427805">
    <property type="component" value="Unassembled WGS sequence"/>
</dbReference>
<organism evidence="2 3">
    <name type="scientific">Sphingomonas rustica</name>
    <dbReference type="NCBI Taxonomy" id="3103142"/>
    <lineage>
        <taxon>Bacteria</taxon>
        <taxon>Pseudomonadati</taxon>
        <taxon>Pseudomonadota</taxon>
        <taxon>Alphaproteobacteria</taxon>
        <taxon>Sphingomonadales</taxon>
        <taxon>Sphingomonadaceae</taxon>
        <taxon>Sphingomonas</taxon>
    </lineage>
</organism>